<keyword evidence="1" id="KW-0472">Membrane</keyword>
<feature type="transmembrane region" description="Helical" evidence="1">
    <location>
        <begin position="91"/>
        <end position="113"/>
    </location>
</feature>
<evidence type="ECO:0000256" key="1">
    <source>
        <dbReference type="SAM" id="Phobius"/>
    </source>
</evidence>
<dbReference type="PANTHER" id="PTHR23028">
    <property type="entry name" value="ACETYLTRANSFERASE"/>
    <property type="match status" value="1"/>
</dbReference>
<comment type="caution">
    <text evidence="3">The sequence shown here is derived from an EMBL/GenBank/DDBJ whole genome shotgun (WGS) entry which is preliminary data.</text>
</comment>
<evidence type="ECO:0000313" key="3">
    <source>
        <dbReference type="EMBL" id="RON53524.1"/>
    </source>
</evidence>
<gene>
    <name evidence="3" type="ORF">BK665_14060</name>
</gene>
<evidence type="ECO:0000313" key="4">
    <source>
        <dbReference type="Proteomes" id="UP000283627"/>
    </source>
</evidence>
<feature type="transmembrane region" description="Helical" evidence="1">
    <location>
        <begin position="211"/>
        <end position="228"/>
    </location>
</feature>
<dbReference type="GO" id="GO:0016020">
    <property type="term" value="C:membrane"/>
    <property type="evidence" value="ECO:0007669"/>
    <property type="project" value="TreeGrafter"/>
</dbReference>
<sequence length="391" mass="44130">MSVTNRTFGQIPALTGLRFFAALMVFFSHYPIPGLNQTLMLLQNSGFSGVTFFFILSGFIITYNYLERFESSPAESTPNYLFARFSRIYPLYAFCILFAWMNSGGAIAIWPYLSATQAWDDNIGLAMGLNSPAWSISVEAFLYIIFPFAIPILKYTGALSSKNKLFIFFTIVIAIQIALALYFSISDKRLLGSIDPSSPHRWLYRDPLNRSLDFLLGIFAAIYYRRFFVESLKTIKKWSCITYISIALILMVMTSTTIYSNAFKWDAAYALPYVTLILSIAISKESKISKFLSTPKIVLLGEASFAFYLIHVMIGGVYLKQATSSLPFTLIHQALFLLIIVSLSIGLHLTIEKPSQKFLRGLTKRKRSPTKYIPLNIETPAQTEQPTQANT</sequence>
<accession>A0A423KJQ2</accession>
<evidence type="ECO:0000259" key="2">
    <source>
        <dbReference type="Pfam" id="PF01757"/>
    </source>
</evidence>
<name>A0A423KJQ2_9PSED</name>
<dbReference type="Pfam" id="PF01757">
    <property type="entry name" value="Acyl_transf_3"/>
    <property type="match status" value="1"/>
</dbReference>
<dbReference type="EMBL" id="MOBP01000009">
    <property type="protein sequence ID" value="RON53524.1"/>
    <property type="molecule type" value="Genomic_DNA"/>
</dbReference>
<dbReference type="InterPro" id="IPR050879">
    <property type="entry name" value="Acyltransferase_3"/>
</dbReference>
<dbReference type="RefSeq" id="WP_185076528.1">
    <property type="nucleotide sequence ID" value="NZ_MOBP01000009.1"/>
</dbReference>
<dbReference type="GO" id="GO:0009103">
    <property type="term" value="P:lipopolysaccharide biosynthetic process"/>
    <property type="evidence" value="ECO:0007669"/>
    <property type="project" value="TreeGrafter"/>
</dbReference>
<feature type="transmembrane region" description="Helical" evidence="1">
    <location>
        <begin position="297"/>
        <end position="318"/>
    </location>
</feature>
<feature type="domain" description="Acyltransferase 3" evidence="2">
    <location>
        <begin position="12"/>
        <end position="344"/>
    </location>
</feature>
<organism evidence="3 4">
    <name type="scientific">Pseudomonas frederiksbergensis</name>
    <dbReference type="NCBI Taxonomy" id="104087"/>
    <lineage>
        <taxon>Bacteria</taxon>
        <taxon>Pseudomonadati</taxon>
        <taxon>Pseudomonadota</taxon>
        <taxon>Gammaproteobacteria</taxon>
        <taxon>Pseudomonadales</taxon>
        <taxon>Pseudomonadaceae</taxon>
        <taxon>Pseudomonas</taxon>
    </lineage>
</organism>
<feature type="transmembrane region" description="Helical" evidence="1">
    <location>
        <begin position="47"/>
        <end position="66"/>
    </location>
</feature>
<feature type="transmembrane region" description="Helical" evidence="1">
    <location>
        <begin position="267"/>
        <end position="285"/>
    </location>
</feature>
<proteinExistence type="predicted"/>
<reference evidence="3 4" key="1">
    <citation type="submission" date="2016-10" db="EMBL/GenBank/DDBJ databases">
        <title>Comparative genome analysis of multiple Pseudomonas spp. focuses on biocontrol and plant growth promoting traits.</title>
        <authorList>
            <person name="Tao X.-Y."/>
            <person name="Taylor C.G."/>
        </authorList>
    </citation>
    <scope>NUCLEOTIDE SEQUENCE [LARGE SCALE GENOMIC DNA]</scope>
    <source>
        <strain evidence="3 4">39A2</strain>
    </source>
</reference>
<feature type="transmembrane region" description="Helical" evidence="1">
    <location>
        <begin position="240"/>
        <end position="261"/>
    </location>
</feature>
<dbReference type="GO" id="GO:0016747">
    <property type="term" value="F:acyltransferase activity, transferring groups other than amino-acyl groups"/>
    <property type="evidence" value="ECO:0007669"/>
    <property type="project" value="InterPro"/>
</dbReference>
<feature type="transmembrane region" description="Helical" evidence="1">
    <location>
        <begin position="165"/>
        <end position="185"/>
    </location>
</feature>
<protein>
    <recommendedName>
        <fullName evidence="2">Acyltransferase 3 domain-containing protein</fullName>
    </recommendedName>
</protein>
<feature type="transmembrane region" description="Helical" evidence="1">
    <location>
        <begin position="7"/>
        <end position="27"/>
    </location>
</feature>
<feature type="transmembrane region" description="Helical" evidence="1">
    <location>
        <begin position="133"/>
        <end position="153"/>
    </location>
</feature>
<dbReference type="InterPro" id="IPR002656">
    <property type="entry name" value="Acyl_transf_3_dom"/>
</dbReference>
<dbReference type="PANTHER" id="PTHR23028:SF53">
    <property type="entry name" value="ACYL_TRANSF_3 DOMAIN-CONTAINING PROTEIN"/>
    <property type="match status" value="1"/>
</dbReference>
<keyword evidence="1" id="KW-1133">Transmembrane helix</keyword>
<dbReference type="AlphaFoldDB" id="A0A423KJQ2"/>
<dbReference type="Proteomes" id="UP000283627">
    <property type="component" value="Unassembled WGS sequence"/>
</dbReference>
<feature type="transmembrane region" description="Helical" evidence="1">
    <location>
        <begin position="330"/>
        <end position="351"/>
    </location>
</feature>
<keyword evidence="1" id="KW-0812">Transmembrane</keyword>